<keyword evidence="3" id="KW-0809">Transit peptide</keyword>
<organism evidence="9 10">
    <name type="scientific">Octopus sinensis</name>
    <name type="common">East Asian common octopus</name>
    <dbReference type="NCBI Taxonomy" id="2607531"/>
    <lineage>
        <taxon>Eukaryota</taxon>
        <taxon>Metazoa</taxon>
        <taxon>Spiralia</taxon>
        <taxon>Lophotrochozoa</taxon>
        <taxon>Mollusca</taxon>
        <taxon>Cephalopoda</taxon>
        <taxon>Coleoidea</taxon>
        <taxon>Octopodiformes</taxon>
        <taxon>Octopoda</taxon>
        <taxon>Incirrata</taxon>
        <taxon>Octopodidae</taxon>
        <taxon>Octopus</taxon>
    </lineage>
</organism>
<evidence type="ECO:0000256" key="6">
    <source>
        <dbReference type="ARBA" id="ARBA00023274"/>
    </source>
</evidence>
<name>A0A6P7THU6_9MOLL</name>
<comment type="similarity">
    <text evidence="2">Belongs to the mitochondrion-specific ribosomal protein mL51 family.</text>
</comment>
<accession>A0A6P7THU6</accession>
<dbReference type="GO" id="GO:0005762">
    <property type="term" value="C:mitochondrial large ribosomal subunit"/>
    <property type="evidence" value="ECO:0007669"/>
    <property type="project" value="TreeGrafter"/>
</dbReference>
<evidence type="ECO:0000256" key="1">
    <source>
        <dbReference type="ARBA" id="ARBA00004173"/>
    </source>
</evidence>
<evidence type="ECO:0000313" key="10">
    <source>
        <dbReference type="RefSeq" id="XP_029651164.1"/>
    </source>
</evidence>
<gene>
    <name evidence="10" type="primary">LOC115224405</name>
</gene>
<reference evidence="10" key="1">
    <citation type="submission" date="2025-08" db="UniProtKB">
        <authorList>
            <consortium name="RefSeq"/>
        </authorList>
    </citation>
    <scope>IDENTIFICATION</scope>
</reference>
<dbReference type="RefSeq" id="XP_029651164.1">
    <property type="nucleotide sequence ID" value="XM_029795304.2"/>
</dbReference>
<evidence type="ECO:0000313" key="9">
    <source>
        <dbReference type="Proteomes" id="UP000515154"/>
    </source>
</evidence>
<dbReference type="Pfam" id="PF10244">
    <property type="entry name" value="MRP-L51"/>
    <property type="match status" value="1"/>
</dbReference>
<evidence type="ECO:0000256" key="7">
    <source>
        <dbReference type="ARBA" id="ARBA00035182"/>
    </source>
</evidence>
<dbReference type="PANTHER" id="PTHR13409">
    <property type="entry name" value="MITOCHONDRIAL 39S RIBOSOMAL PROTEIN L51"/>
    <property type="match status" value="1"/>
</dbReference>
<dbReference type="Proteomes" id="UP000515154">
    <property type="component" value="Linkage group LG25"/>
</dbReference>
<keyword evidence="5" id="KW-0496">Mitochondrion</keyword>
<keyword evidence="4 10" id="KW-0689">Ribosomal protein</keyword>
<comment type="subcellular location">
    <subcellularLocation>
        <location evidence="1">Mitochondrion</location>
    </subcellularLocation>
</comment>
<proteinExistence type="inferred from homology"/>
<dbReference type="PANTHER" id="PTHR13409:SF0">
    <property type="entry name" value="LARGE RIBOSOMAL SUBUNIT PROTEIN ML51"/>
    <property type="match status" value="1"/>
</dbReference>
<protein>
    <recommendedName>
        <fullName evidence="7">Large ribosomal subunit protein mL51</fullName>
    </recommendedName>
    <alternativeName>
        <fullName evidence="8">39S ribosomal protein L51, mitochondrial</fullName>
    </alternativeName>
</protein>
<dbReference type="GO" id="GO:0006412">
    <property type="term" value="P:translation"/>
    <property type="evidence" value="ECO:0007669"/>
    <property type="project" value="TreeGrafter"/>
</dbReference>
<evidence type="ECO:0000256" key="8">
    <source>
        <dbReference type="ARBA" id="ARBA00035419"/>
    </source>
</evidence>
<keyword evidence="6" id="KW-0687">Ribonucleoprotein</keyword>
<sequence>MLLSLIRKNGLNLARFFTQTPLLTQETSVSKCCSILKVPISKTAIQQTAYSTEVWNTDSATNKSYKSPRRKRYGYETKYFTGGLLPRPDTDNPLRSLKAYKVPENWVKKKALFGQNDYIDILGDGKVTPKDLIQGPPWLKGFKGNEMQRLIRQIKYEGHHLRFYYPTKHHKLRKRIKYLYKFYNHRRHKTKY</sequence>
<evidence type="ECO:0000256" key="3">
    <source>
        <dbReference type="ARBA" id="ARBA00022946"/>
    </source>
</evidence>
<dbReference type="AlphaFoldDB" id="A0A6P7THU6"/>
<dbReference type="KEGG" id="osn:115224405"/>
<keyword evidence="9" id="KW-1185">Reference proteome</keyword>
<evidence type="ECO:0000256" key="5">
    <source>
        <dbReference type="ARBA" id="ARBA00023128"/>
    </source>
</evidence>
<evidence type="ECO:0000256" key="4">
    <source>
        <dbReference type="ARBA" id="ARBA00022980"/>
    </source>
</evidence>
<evidence type="ECO:0000256" key="2">
    <source>
        <dbReference type="ARBA" id="ARBA00010972"/>
    </source>
</evidence>
<dbReference type="GO" id="GO:0003735">
    <property type="term" value="F:structural constituent of ribosome"/>
    <property type="evidence" value="ECO:0007669"/>
    <property type="project" value="InterPro"/>
</dbReference>
<dbReference type="InterPro" id="IPR019373">
    <property type="entry name" value="Ribosomal_mL51"/>
</dbReference>